<protein>
    <submittedName>
        <fullName evidence="1">DNA-binding transcriptional regulator YiaG</fullName>
    </submittedName>
</protein>
<name>A0ABU1MZ40_9CAUL</name>
<dbReference type="Proteomes" id="UP001262754">
    <property type="component" value="Unassembled WGS sequence"/>
</dbReference>
<keyword evidence="2" id="KW-1185">Reference proteome</keyword>
<gene>
    <name evidence="1" type="ORF">J2800_002191</name>
</gene>
<dbReference type="RefSeq" id="WP_235526089.1">
    <property type="nucleotide sequence ID" value="NZ_CP048815.1"/>
</dbReference>
<evidence type="ECO:0000313" key="1">
    <source>
        <dbReference type="EMBL" id="MDR6531444.1"/>
    </source>
</evidence>
<proteinExistence type="predicted"/>
<comment type="caution">
    <text evidence="1">The sequence shown here is derived from an EMBL/GenBank/DDBJ whole genome shotgun (WGS) entry which is preliminary data.</text>
</comment>
<evidence type="ECO:0000313" key="2">
    <source>
        <dbReference type="Proteomes" id="UP001262754"/>
    </source>
</evidence>
<dbReference type="EMBL" id="JAVDRL010000006">
    <property type="protein sequence ID" value="MDR6531444.1"/>
    <property type="molecule type" value="Genomic_DNA"/>
</dbReference>
<reference evidence="1 2" key="1">
    <citation type="submission" date="2023-07" db="EMBL/GenBank/DDBJ databases">
        <title>Sorghum-associated microbial communities from plants grown in Nebraska, USA.</title>
        <authorList>
            <person name="Schachtman D."/>
        </authorList>
    </citation>
    <scope>NUCLEOTIDE SEQUENCE [LARGE SCALE GENOMIC DNA]</scope>
    <source>
        <strain evidence="1 2">DS2154</strain>
    </source>
</reference>
<sequence>MTQAEFAAAFRLPLATVRDWEQERSYPDAPARALLTAIARDPETMMRLIGGEAA</sequence>
<dbReference type="SUPFAM" id="SSF47413">
    <property type="entry name" value="lambda repressor-like DNA-binding domains"/>
    <property type="match status" value="1"/>
</dbReference>
<keyword evidence="1" id="KW-0238">DNA-binding</keyword>
<dbReference type="GO" id="GO:0003677">
    <property type="term" value="F:DNA binding"/>
    <property type="evidence" value="ECO:0007669"/>
    <property type="project" value="UniProtKB-KW"/>
</dbReference>
<dbReference type="Gene3D" id="1.10.260.40">
    <property type="entry name" value="lambda repressor-like DNA-binding domains"/>
    <property type="match status" value="1"/>
</dbReference>
<accession>A0ABU1MZ40</accession>
<organism evidence="1 2">
    <name type="scientific">Caulobacter rhizosphaerae</name>
    <dbReference type="NCBI Taxonomy" id="2010972"/>
    <lineage>
        <taxon>Bacteria</taxon>
        <taxon>Pseudomonadati</taxon>
        <taxon>Pseudomonadota</taxon>
        <taxon>Alphaproteobacteria</taxon>
        <taxon>Caulobacterales</taxon>
        <taxon>Caulobacteraceae</taxon>
        <taxon>Caulobacter</taxon>
    </lineage>
</organism>
<dbReference type="InterPro" id="IPR010982">
    <property type="entry name" value="Lambda_DNA-bd_dom_sf"/>
</dbReference>